<name>A0ABT5A970_9CYAN</name>
<dbReference type="EMBL" id="JAQMTU010000098">
    <property type="protein sequence ID" value="MDB9487993.1"/>
    <property type="molecule type" value="Genomic_DNA"/>
</dbReference>
<evidence type="ECO:0000313" key="2">
    <source>
        <dbReference type="Proteomes" id="UP001212123"/>
    </source>
</evidence>
<keyword evidence="2" id="KW-1185">Reference proteome</keyword>
<dbReference type="RefSeq" id="WP_269208363.1">
    <property type="nucleotide sequence ID" value="NZ_JAQMTU010000098.1"/>
</dbReference>
<organism evidence="1 2">
    <name type="scientific">Dolichospermum circinale CS-537/01</name>
    <dbReference type="NCBI Taxonomy" id="3021739"/>
    <lineage>
        <taxon>Bacteria</taxon>
        <taxon>Bacillati</taxon>
        <taxon>Cyanobacteriota</taxon>
        <taxon>Cyanophyceae</taxon>
        <taxon>Nostocales</taxon>
        <taxon>Aphanizomenonaceae</taxon>
        <taxon>Dolichospermum</taxon>
        <taxon>Dolichospermum circinale</taxon>
    </lineage>
</organism>
<comment type="caution">
    <text evidence="1">The sequence shown here is derived from an EMBL/GenBank/DDBJ whole genome shotgun (WGS) entry which is preliminary data.</text>
</comment>
<sequence>MNFTSKNTLISVTDIYTTTYIRIVNGKIATIASNLEIIIPK</sequence>
<proteinExistence type="predicted"/>
<protein>
    <submittedName>
        <fullName evidence="1">Uncharacterized protein</fullName>
    </submittedName>
</protein>
<dbReference type="Proteomes" id="UP001212123">
    <property type="component" value="Unassembled WGS sequence"/>
</dbReference>
<evidence type="ECO:0000313" key="1">
    <source>
        <dbReference type="EMBL" id="MDB9487993.1"/>
    </source>
</evidence>
<reference evidence="1 2" key="1">
    <citation type="submission" date="2023-01" db="EMBL/GenBank/DDBJ databases">
        <title>Genomes from the Australian National Cyanobacteria Reference Collection.</title>
        <authorList>
            <person name="Willis A."/>
            <person name="Lee E.M.F."/>
        </authorList>
    </citation>
    <scope>NUCLEOTIDE SEQUENCE [LARGE SCALE GENOMIC DNA]</scope>
    <source>
        <strain evidence="1 2">CS-537/01</strain>
    </source>
</reference>
<accession>A0ABT5A970</accession>
<gene>
    <name evidence="1" type="ORF">PN492_15795</name>
</gene>